<name>A0A7J6UAL8_PEROL</name>
<feature type="region of interest" description="Disordered" evidence="1">
    <location>
        <begin position="139"/>
        <end position="162"/>
    </location>
</feature>
<comment type="caution">
    <text evidence="2">The sequence shown here is derived from an EMBL/GenBank/DDBJ whole genome shotgun (WGS) entry which is preliminary data.</text>
</comment>
<feature type="compositionally biased region" description="Polar residues" evidence="1">
    <location>
        <begin position="51"/>
        <end position="72"/>
    </location>
</feature>
<feature type="compositionally biased region" description="Basic and acidic residues" evidence="1">
    <location>
        <begin position="142"/>
        <end position="162"/>
    </location>
</feature>
<evidence type="ECO:0000313" key="3">
    <source>
        <dbReference type="Proteomes" id="UP000574390"/>
    </source>
</evidence>
<gene>
    <name evidence="2" type="ORF">FOZ62_020573</name>
</gene>
<evidence type="ECO:0000256" key="1">
    <source>
        <dbReference type="SAM" id="MobiDB-lite"/>
    </source>
</evidence>
<feature type="non-terminal residue" evidence="2">
    <location>
        <position position="162"/>
    </location>
</feature>
<organism evidence="2 3">
    <name type="scientific">Perkinsus olseni</name>
    <name type="common">Perkinsus atlanticus</name>
    <dbReference type="NCBI Taxonomy" id="32597"/>
    <lineage>
        <taxon>Eukaryota</taxon>
        <taxon>Sar</taxon>
        <taxon>Alveolata</taxon>
        <taxon>Perkinsozoa</taxon>
        <taxon>Perkinsea</taxon>
        <taxon>Perkinsida</taxon>
        <taxon>Perkinsidae</taxon>
        <taxon>Perkinsus</taxon>
    </lineage>
</organism>
<dbReference type="Proteomes" id="UP000574390">
    <property type="component" value="Unassembled WGS sequence"/>
</dbReference>
<protein>
    <submittedName>
        <fullName evidence="2">Uncharacterized protein</fullName>
    </submittedName>
</protein>
<evidence type="ECO:0000313" key="2">
    <source>
        <dbReference type="EMBL" id="KAF4754229.1"/>
    </source>
</evidence>
<proteinExistence type="predicted"/>
<feature type="region of interest" description="Disordered" evidence="1">
    <location>
        <begin position="1"/>
        <end position="84"/>
    </location>
</feature>
<feature type="non-terminal residue" evidence="2">
    <location>
        <position position="1"/>
    </location>
</feature>
<sequence length="162" mass="17578">TIPTVGSPSRTTSATSATSGPSSNGGRGRRRQYGRNWHQQPQQQQQQQQQCNDNNASGIAVSQSSETPSTAESPAAGRKDPQERPYYSFLSTTFSQVVKTHLECGVAPGGQQQAAVPVDYSQLVDFLVGCYCSEPKATLNQRSEEKNQESLNDKDRALVEAE</sequence>
<feature type="compositionally biased region" description="Low complexity" evidence="1">
    <location>
        <begin position="39"/>
        <end position="50"/>
    </location>
</feature>
<dbReference type="EMBL" id="JABANM010001472">
    <property type="protein sequence ID" value="KAF4754229.1"/>
    <property type="molecule type" value="Genomic_DNA"/>
</dbReference>
<accession>A0A7J6UAL8</accession>
<reference evidence="2 3" key="1">
    <citation type="submission" date="2020-04" db="EMBL/GenBank/DDBJ databases">
        <title>Perkinsus olseni comparative genomics.</title>
        <authorList>
            <person name="Bogema D.R."/>
        </authorList>
    </citation>
    <scope>NUCLEOTIDE SEQUENCE [LARGE SCALE GENOMIC DNA]</scope>
    <source>
        <strain evidence="2">ATCC PRA-205</strain>
    </source>
</reference>
<dbReference type="AlphaFoldDB" id="A0A7J6UAL8"/>
<feature type="compositionally biased region" description="Low complexity" evidence="1">
    <location>
        <begin position="1"/>
        <end position="24"/>
    </location>
</feature>